<accession>A0ACB7PRZ7</accession>
<evidence type="ECO:0000313" key="1">
    <source>
        <dbReference type="EMBL" id="KAH6650004.1"/>
    </source>
</evidence>
<gene>
    <name evidence="1" type="ORF">F5144DRAFT_588603</name>
</gene>
<reference evidence="1 2" key="1">
    <citation type="journal article" date="2021" name="Nat. Commun.">
        <title>Genetic determinants of endophytism in the Arabidopsis root mycobiome.</title>
        <authorList>
            <person name="Mesny F."/>
            <person name="Miyauchi S."/>
            <person name="Thiergart T."/>
            <person name="Pickel B."/>
            <person name="Atanasova L."/>
            <person name="Karlsson M."/>
            <person name="Huettel B."/>
            <person name="Barry K.W."/>
            <person name="Haridas S."/>
            <person name="Chen C."/>
            <person name="Bauer D."/>
            <person name="Andreopoulos W."/>
            <person name="Pangilinan J."/>
            <person name="LaButti K."/>
            <person name="Riley R."/>
            <person name="Lipzen A."/>
            <person name="Clum A."/>
            <person name="Drula E."/>
            <person name="Henrissat B."/>
            <person name="Kohler A."/>
            <person name="Grigoriev I.V."/>
            <person name="Martin F.M."/>
            <person name="Hacquard S."/>
        </authorList>
    </citation>
    <scope>NUCLEOTIDE SEQUENCE [LARGE SCALE GENOMIC DNA]</scope>
    <source>
        <strain evidence="1 2">MPI-SDFR-AT-0079</strain>
    </source>
</reference>
<dbReference type="Proteomes" id="UP000724584">
    <property type="component" value="Unassembled WGS sequence"/>
</dbReference>
<name>A0ACB7PRZ7_9PEZI</name>
<sequence>MANVPSANGHFGSTHTIEPISDHTHTAIMLHGRGSNGPEFAEELAETMAPGQEPLTGRFPSWRWVFPSSQELWSTTFEEMLPAWFEAHSLTDTSARADLQMEGIRQSVAYIQPILDEEAASLGGQTEKVVIMGISQGGAIGMWTMLCQEILGKRPGAFVGASTWLPFAANIQMLLRQDDSHEADKGSPNTDPSDAFVVDMLSTWNPAVSPPGADKTARATPIFLGHGVDDAVVDVELGRQAQKVLTNYLPRKMLHAQQPHTKQSSPSQTHRPPMEAFETSKPDRLHQSLSNAWASFLDTQHCTREVHSLKKALDEHVQQTSLSIASLQRDTATRHDLLAASVAEAKSKVEQHAVEIRDIATLRTDFSTFQYEVGQNKDNVAGKVTGLLEKAVAQQESLDGLRSTTSHDFKTIREQYCLALEKVESLQQELKEARAERLASEHKFAALESQVIAITQTQQQLPADSVNLLGELRSYREGLMGLLDKQDLVIPTQNSAPPLNRTDVPLDQGLPAHAPNQDIRSLYVVFRDRYKTNPPKSDTVFIWQFISSIEDPAMSRHIQESLATALPGHVTPSRDMKRKNPLKHVDISKGLTWRKFREALVKIPGPS</sequence>
<evidence type="ECO:0000313" key="2">
    <source>
        <dbReference type="Proteomes" id="UP000724584"/>
    </source>
</evidence>
<keyword evidence="2" id="KW-1185">Reference proteome</keyword>
<dbReference type="EMBL" id="JAGIZQ010000001">
    <property type="protein sequence ID" value="KAH6650004.1"/>
    <property type="molecule type" value="Genomic_DNA"/>
</dbReference>
<comment type="caution">
    <text evidence="1">The sequence shown here is derived from an EMBL/GenBank/DDBJ whole genome shotgun (WGS) entry which is preliminary data.</text>
</comment>
<organism evidence="1 2">
    <name type="scientific">Chaetomium tenue</name>
    <dbReference type="NCBI Taxonomy" id="1854479"/>
    <lineage>
        <taxon>Eukaryota</taxon>
        <taxon>Fungi</taxon>
        <taxon>Dikarya</taxon>
        <taxon>Ascomycota</taxon>
        <taxon>Pezizomycotina</taxon>
        <taxon>Sordariomycetes</taxon>
        <taxon>Sordariomycetidae</taxon>
        <taxon>Sordariales</taxon>
        <taxon>Chaetomiaceae</taxon>
        <taxon>Chaetomium</taxon>
    </lineage>
</organism>
<keyword evidence="1" id="KW-0378">Hydrolase</keyword>
<proteinExistence type="predicted"/>
<protein>
    <submittedName>
        <fullName evidence="1">Alpha/Beta hydrolase protein</fullName>
    </submittedName>
</protein>